<keyword evidence="1 6" id="KW-0597">Phosphoprotein</keyword>
<feature type="domain" description="Response regulatory" evidence="8">
    <location>
        <begin position="2"/>
        <end position="116"/>
    </location>
</feature>
<dbReference type="InterPro" id="IPR011006">
    <property type="entry name" value="CheY-like_superfamily"/>
</dbReference>
<dbReference type="SMART" id="SM00448">
    <property type="entry name" value="REC"/>
    <property type="match status" value="1"/>
</dbReference>
<dbReference type="Gene3D" id="1.10.10.10">
    <property type="entry name" value="Winged helix-like DNA-binding domain superfamily/Winged helix DNA-binding domain"/>
    <property type="match status" value="1"/>
</dbReference>
<feature type="DNA-binding region" description="OmpR/PhoB-type" evidence="7">
    <location>
        <begin position="124"/>
        <end position="222"/>
    </location>
</feature>
<evidence type="ECO:0000256" key="5">
    <source>
        <dbReference type="ARBA" id="ARBA00023163"/>
    </source>
</evidence>
<keyword evidence="4 7" id="KW-0238">DNA-binding</keyword>
<feature type="modified residue" description="4-aspartylphosphate" evidence="6">
    <location>
        <position position="51"/>
    </location>
</feature>
<evidence type="ECO:0000256" key="7">
    <source>
        <dbReference type="PROSITE-ProRule" id="PRU01091"/>
    </source>
</evidence>
<evidence type="ECO:0000313" key="10">
    <source>
        <dbReference type="EMBL" id="KKO20419.1"/>
    </source>
</evidence>
<evidence type="ECO:0000256" key="3">
    <source>
        <dbReference type="ARBA" id="ARBA00023015"/>
    </source>
</evidence>
<keyword evidence="5" id="KW-0804">Transcription</keyword>
<evidence type="ECO:0000256" key="6">
    <source>
        <dbReference type="PROSITE-ProRule" id="PRU00169"/>
    </source>
</evidence>
<dbReference type="PANTHER" id="PTHR48111:SF22">
    <property type="entry name" value="REGULATOR OF RPOS"/>
    <property type="match status" value="1"/>
</dbReference>
<keyword evidence="11" id="KW-1185">Reference proteome</keyword>
<dbReference type="Pfam" id="PF00486">
    <property type="entry name" value="Trans_reg_C"/>
    <property type="match status" value="1"/>
</dbReference>
<name>A0A0M2V134_9BACT</name>
<organism evidence="10 11">
    <name type="scientific">Candidatus Brocadia fulgida</name>
    <dbReference type="NCBI Taxonomy" id="380242"/>
    <lineage>
        <taxon>Bacteria</taxon>
        <taxon>Pseudomonadati</taxon>
        <taxon>Planctomycetota</taxon>
        <taxon>Candidatus Brocadiia</taxon>
        <taxon>Candidatus Brocadiales</taxon>
        <taxon>Candidatus Brocadiaceae</taxon>
        <taxon>Candidatus Brocadia</taxon>
    </lineage>
</organism>
<evidence type="ECO:0000256" key="4">
    <source>
        <dbReference type="ARBA" id="ARBA00023125"/>
    </source>
</evidence>
<dbReference type="GO" id="GO:0005829">
    <property type="term" value="C:cytosol"/>
    <property type="evidence" value="ECO:0007669"/>
    <property type="project" value="TreeGrafter"/>
</dbReference>
<dbReference type="PROSITE" id="PS51755">
    <property type="entry name" value="OMPR_PHOB"/>
    <property type="match status" value="1"/>
</dbReference>
<dbReference type="GO" id="GO:0006355">
    <property type="term" value="P:regulation of DNA-templated transcription"/>
    <property type="evidence" value="ECO:0007669"/>
    <property type="project" value="InterPro"/>
</dbReference>
<dbReference type="SUPFAM" id="SSF52172">
    <property type="entry name" value="CheY-like"/>
    <property type="match status" value="1"/>
</dbReference>
<evidence type="ECO:0000259" key="8">
    <source>
        <dbReference type="PROSITE" id="PS50110"/>
    </source>
</evidence>
<keyword evidence="2" id="KW-0902">Two-component regulatory system</keyword>
<dbReference type="InterPro" id="IPR001867">
    <property type="entry name" value="OmpR/PhoB-type_DNA-bd"/>
</dbReference>
<dbReference type="SMART" id="SM00862">
    <property type="entry name" value="Trans_reg_C"/>
    <property type="match status" value="1"/>
</dbReference>
<dbReference type="PATRIC" id="fig|380242.3.peg.1065"/>
<feature type="domain" description="OmpR/PhoB-type" evidence="9">
    <location>
        <begin position="124"/>
        <end position="222"/>
    </location>
</feature>
<dbReference type="Proteomes" id="UP000034954">
    <property type="component" value="Unassembled WGS sequence"/>
</dbReference>
<dbReference type="PANTHER" id="PTHR48111">
    <property type="entry name" value="REGULATOR OF RPOS"/>
    <property type="match status" value="1"/>
</dbReference>
<reference evidence="10 11" key="1">
    <citation type="journal article" date="2013" name="BMC Microbiol.">
        <title>Identification of the type II cytochrome c maturation pathway in anammox bacteria by comparative genomics.</title>
        <authorList>
            <person name="Ferousi C."/>
            <person name="Speth D.R."/>
            <person name="Reimann J."/>
            <person name="Op den Camp H.J."/>
            <person name="Allen J.W."/>
            <person name="Keltjens J.T."/>
            <person name="Jetten M.S."/>
        </authorList>
    </citation>
    <scope>NUCLEOTIDE SEQUENCE [LARGE SCALE GENOMIC DNA]</scope>
    <source>
        <strain evidence="10">RU1</strain>
    </source>
</reference>
<protein>
    <submittedName>
        <fullName evidence="10">Two component response regulator of OmpR/PhoB family protein</fullName>
    </submittedName>
</protein>
<dbReference type="GO" id="GO:0000976">
    <property type="term" value="F:transcription cis-regulatory region binding"/>
    <property type="evidence" value="ECO:0007669"/>
    <property type="project" value="TreeGrafter"/>
</dbReference>
<dbReference type="AlphaFoldDB" id="A0A0M2V134"/>
<dbReference type="GO" id="GO:0032993">
    <property type="term" value="C:protein-DNA complex"/>
    <property type="evidence" value="ECO:0007669"/>
    <property type="project" value="TreeGrafter"/>
</dbReference>
<dbReference type="Gene3D" id="6.10.250.690">
    <property type="match status" value="1"/>
</dbReference>
<dbReference type="Pfam" id="PF00072">
    <property type="entry name" value="Response_reg"/>
    <property type="match status" value="1"/>
</dbReference>
<dbReference type="FunFam" id="1.10.10.10:FF:000005">
    <property type="entry name" value="Two-component system response regulator"/>
    <property type="match status" value="1"/>
</dbReference>
<sequence length="225" mass="25857">MRILVVEDEKKLATYIKKGLEENHFATDVSNDGEEGRFMLNTNEYDLVILDILLPKKNGLEIVREARKNGKNMPVILLTAKDAAEDKARGLDLGADDYLVKPFSFIELIARIRALLRRGKVNCQIQLTVADLILDIAAHRLYRNGQPIDLTNKEFALLEFFMRNLNAVLTRTQIAEHVWDYNFDSLTNVIDVFVNRLRNKIDKGRIHKLIYTIKGVGYVMKDEKP</sequence>
<dbReference type="InterPro" id="IPR036388">
    <property type="entry name" value="WH-like_DNA-bd_sf"/>
</dbReference>
<dbReference type="InterPro" id="IPR001789">
    <property type="entry name" value="Sig_transdc_resp-reg_receiver"/>
</dbReference>
<dbReference type="Gene3D" id="3.40.50.2300">
    <property type="match status" value="1"/>
</dbReference>
<dbReference type="EMBL" id="LAQJ01000105">
    <property type="protein sequence ID" value="KKO20419.1"/>
    <property type="molecule type" value="Genomic_DNA"/>
</dbReference>
<dbReference type="FunFam" id="3.40.50.2300:FF:000002">
    <property type="entry name" value="DNA-binding response regulator PhoP"/>
    <property type="match status" value="1"/>
</dbReference>
<evidence type="ECO:0000256" key="1">
    <source>
        <dbReference type="ARBA" id="ARBA00022553"/>
    </source>
</evidence>
<dbReference type="PROSITE" id="PS50110">
    <property type="entry name" value="RESPONSE_REGULATORY"/>
    <property type="match status" value="1"/>
</dbReference>
<gene>
    <name evidence="10" type="primary">phoB</name>
    <name evidence="10" type="ORF">BROFUL_00844</name>
</gene>
<evidence type="ECO:0000259" key="9">
    <source>
        <dbReference type="PROSITE" id="PS51755"/>
    </source>
</evidence>
<dbReference type="GO" id="GO:0000156">
    <property type="term" value="F:phosphorelay response regulator activity"/>
    <property type="evidence" value="ECO:0007669"/>
    <property type="project" value="TreeGrafter"/>
</dbReference>
<dbReference type="CDD" id="cd19935">
    <property type="entry name" value="REC_OmpR_CusR-like"/>
    <property type="match status" value="1"/>
</dbReference>
<evidence type="ECO:0000313" key="11">
    <source>
        <dbReference type="Proteomes" id="UP000034954"/>
    </source>
</evidence>
<evidence type="ECO:0000256" key="2">
    <source>
        <dbReference type="ARBA" id="ARBA00023012"/>
    </source>
</evidence>
<comment type="caution">
    <text evidence="10">The sequence shown here is derived from an EMBL/GenBank/DDBJ whole genome shotgun (WGS) entry which is preliminary data.</text>
</comment>
<dbReference type="CDD" id="cd00383">
    <property type="entry name" value="trans_reg_C"/>
    <property type="match status" value="1"/>
</dbReference>
<proteinExistence type="predicted"/>
<accession>A0A0M2V134</accession>
<keyword evidence="3" id="KW-0805">Transcription regulation</keyword>
<dbReference type="InterPro" id="IPR039420">
    <property type="entry name" value="WalR-like"/>
</dbReference>